<dbReference type="PANTHER" id="PTHR33606:SF3">
    <property type="entry name" value="PROTEIN YCII"/>
    <property type="match status" value="1"/>
</dbReference>
<dbReference type="Proteomes" id="UP001165121">
    <property type="component" value="Unassembled WGS sequence"/>
</dbReference>
<dbReference type="SUPFAM" id="SSF54909">
    <property type="entry name" value="Dimeric alpha+beta barrel"/>
    <property type="match status" value="1"/>
</dbReference>
<dbReference type="EMBL" id="BSXT01002143">
    <property type="protein sequence ID" value="GMF47324.1"/>
    <property type="molecule type" value="Genomic_DNA"/>
</dbReference>
<organism evidence="2 3">
    <name type="scientific">Phytophthora fragariaefolia</name>
    <dbReference type="NCBI Taxonomy" id="1490495"/>
    <lineage>
        <taxon>Eukaryota</taxon>
        <taxon>Sar</taxon>
        <taxon>Stramenopiles</taxon>
        <taxon>Oomycota</taxon>
        <taxon>Peronosporomycetes</taxon>
        <taxon>Peronosporales</taxon>
        <taxon>Peronosporaceae</taxon>
        <taxon>Phytophthora</taxon>
    </lineage>
</organism>
<evidence type="ECO:0000313" key="3">
    <source>
        <dbReference type="Proteomes" id="UP001165121"/>
    </source>
</evidence>
<dbReference type="InterPro" id="IPR011008">
    <property type="entry name" value="Dimeric_a/b-barrel"/>
</dbReference>
<proteinExistence type="predicted"/>
<dbReference type="OrthoDB" id="5519740at2759"/>
<protein>
    <submittedName>
        <fullName evidence="2">Unnamed protein product</fullName>
    </submittedName>
</protein>
<dbReference type="InterPro" id="IPR051807">
    <property type="entry name" value="Sec-metab_biosynth-assoc"/>
</dbReference>
<comment type="caution">
    <text evidence="2">The sequence shown here is derived from an EMBL/GenBank/DDBJ whole genome shotgun (WGS) entry which is preliminary data.</text>
</comment>
<feature type="domain" description="YCII-related" evidence="1">
    <location>
        <begin position="80"/>
        <end position="163"/>
    </location>
</feature>
<dbReference type="AlphaFoldDB" id="A0A9W7CZV3"/>
<dbReference type="Pfam" id="PF03795">
    <property type="entry name" value="YCII"/>
    <property type="match status" value="1"/>
</dbReference>
<dbReference type="Gene3D" id="3.30.70.1060">
    <property type="entry name" value="Dimeric alpha+beta barrel"/>
    <property type="match status" value="1"/>
</dbReference>
<dbReference type="InterPro" id="IPR005545">
    <property type="entry name" value="YCII"/>
</dbReference>
<gene>
    <name evidence="2" type="ORF">Pfra01_001780600</name>
</gene>
<name>A0A9W7CZV3_9STRA</name>
<sequence length="166" mass="18570">MMISREFYLHWLRPRTSITVPHHIVYLYVILGGDLQSDLVPSVEEKVFAIRQAAARSSLSLLSPAISTVDSASAADKKFYILGYKYVDNIFERRAPFRSKHLEHALNAKKNGDLVMGGALANPPDAAVINFTAADKQTVEDFAEKDPYVINDLVTSFSIREWTVVV</sequence>
<evidence type="ECO:0000259" key="1">
    <source>
        <dbReference type="Pfam" id="PF03795"/>
    </source>
</evidence>
<reference evidence="2" key="1">
    <citation type="submission" date="2023-04" db="EMBL/GenBank/DDBJ databases">
        <title>Phytophthora fragariaefolia NBRC 109709.</title>
        <authorList>
            <person name="Ichikawa N."/>
            <person name="Sato H."/>
            <person name="Tonouchi N."/>
        </authorList>
    </citation>
    <scope>NUCLEOTIDE SEQUENCE</scope>
    <source>
        <strain evidence="2">NBRC 109709</strain>
    </source>
</reference>
<evidence type="ECO:0000313" key="2">
    <source>
        <dbReference type="EMBL" id="GMF47324.1"/>
    </source>
</evidence>
<accession>A0A9W7CZV3</accession>
<keyword evidence="3" id="KW-1185">Reference proteome</keyword>
<dbReference type="PANTHER" id="PTHR33606">
    <property type="entry name" value="PROTEIN YCII"/>
    <property type="match status" value="1"/>
</dbReference>